<organism evidence="1 2">
    <name type="scientific">Marinicauda pacifica</name>
    <dbReference type="NCBI Taxonomy" id="1133559"/>
    <lineage>
        <taxon>Bacteria</taxon>
        <taxon>Pseudomonadati</taxon>
        <taxon>Pseudomonadota</taxon>
        <taxon>Alphaproteobacteria</taxon>
        <taxon>Maricaulales</taxon>
        <taxon>Maricaulaceae</taxon>
        <taxon>Marinicauda</taxon>
    </lineage>
</organism>
<evidence type="ECO:0000313" key="1">
    <source>
        <dbReference type="EMBL" id="TGY92308.1"/>
    </source>
</evidence>
<dbReference type="AlphaFoldDB" id="A0A4S2H9L7"/>
<dbReference type="InterPro" id="IPR007435">
    <property type="entry name" value="DUF484"/>
</dbReference>
<dbReference type="Gene3D" id="3.30.450.40">
    <property type="match status" value="1"/>
</dbReference>
<dbReference type="PANTHER" id="PTHR38765">
    <property type="entry name" value="DUF484 DOMAIN-CONTAINING PROTEIN"/>
    <property type="match status" value="1"/>
</dbReference>
<dbReference type="OrthoDB" id="7200179at2"/>
<gene>
    <name evidence="1" type="ORF">E5162_11710</name>
</gene>
<dbReference type="RefSeq" id="WP_135945441.1">
    <property type="nucleotide sequence ID" value="NZ_BMEI01000003.1"/>
</dbReference>
<sequence length="212" mass="22490">MSDTDSSKPSHLRVVPSSPHPADIDALKAESVVDINAAARAKLQAEIRRLKATNDALISLAKANLAVQAQTHSAVLALLEAESLAALDRKLAGRVAAALNVDLIRVFIEGHAPLKSAESILGAAPDLAGSLLGESSERLGPVDRRFADALYGPQANRQQAEAMVRLSIGGRTGVLCLAARDHQAFTPDQGSDLLHFLARVIERRLVSFLRDG</sequence>
<dbReference type="Proteomes" id="UP000305451">
    <property type="component" value="Unassembled WGS sequence"/>
</dbReference>
<proteinExistence type="predicted"/>
<dbReference type="PANTHER" id="PTHR38765:SF1">
    <property type="entry name" value="DUF484 DOMAIN-CONTAINING PROTEIN"/>
    <property type="match status" value="1"/>
</dbReference>
<dbReference type="EMBL" id="SRXV01000003">
    <property type="protein sequence ID" value="TGY92308.1"/>
    <property type="molecule type" value="Genomic_DNA"/>
</dbReference>
<comment type="caution">
    <text evidence="1">The sequence shown here is derived from an EMBL/GenBank/DDBJ whole genome shotgun (WGS) entry which is preliminary data.</text>
</comment>
<name>A0A4S2H9L7_9PROT</name>
<protein>
    <submittedName>
        <fullName evidence="1">DUF484 family protein</fullName>
    </submittedName>
</protein>
<accession>A0A4S2H9L7</accession>
<keyword evidence="2" id="KW-1185">Reference proteome</keyword>
<dbReference type="Pfam" id="PF04340">
    <property type="entry name" value="DUF484"/>
    <property type="match status" value="1"/>
</dbReference>
<evidence type="ECO:0000313" key="2">
    <source>
        <dbReference type="Proteomes" id="UP000305451"/>
    </source>
</evidence>
<reference evidence="1 2" key="1">
    <citation type="journal article" date="2013" name="Int. J. Syst. Evol. Microbiol.">
        <title>Marinicauda pacifica gen. nov., sp. nov., a prosthecate alphaproteobacterium of the family Hyphomonadaceae isolated from deep seawater.</title>
        <authorList>
            <person name="Zhang X.Y."/>
            <person name="Li G.W."/>
            <person name="Wang C.S."/>
            <person name="Zhang Y.J."/>
            <person name="Xu X.W."/>
            <person name="Li H."/>
            <person name="Liu A."/>
            <person name="Liu C."/>
            <person name="Xie B.B."/>
            <person name="Qin Q.L."/>
            <person name="Xu Z."/>
            <person name="Chen X.L."/>
            <person name="Zhou B.C."/>
            <person name="Zhang Y.Z."/>
        </authorList>
    </citation>
    <scope>NUCLEOTIDE SEQUENCE [LARGE SCALE GENOMIC DNA]</scope>
    <source>
        <strain evidence="1 2">P-1 km-3</strain>
    </source>
</reference>
<dbReference type="InterPro" id="IPR029016">
    <property type="entry name" value="GAF-like_dom_sf"/>
</dbReference>